<feature type="compositionally biased region" description="Polar residues" evidence="1">
    <location>
        <begin position="204"/>
        <end position="217"/>
    </location>
</feature>
<evidence type="ECO:0000313" key="4">
    <source>
        <dbReference type="Proteomes" id="UP000663842"/>
    </source>
</evidence>
<accession>A0A819J0L4</accession>
<feature type="compositionally biased region" description="Low complexity" evidence="1">
    <location>
        <begin position="218"/>
        <end position="232"/>
    </location>
</feature>
<feature type="compositionally biased region" description="Low complexity" evidence="1">
    <location>
        <begin position="765"/>
        <end position="781"/>
    </location>
</feature>
<dbReference type="GO" id="GO:0009374">
    <property type="term" value="F:biotin binding"/>
    <property type="evidence" value="ECO:0007669"/>
    <property type="project" value="InterPro"/>
</dbReference>
<protein>
    <submittedName>
        <fullName evidence="3">Uncharacterized protein</fullName>
    </submittedName>
</protein>
<keyword evidence="2" id="KW-0812">Transmembrane</keyword>
<feature type="region of interest" description="Disordered" evidence="1">
    <location>
        <begin position="185"/>
        <end position="253"/>
    </location>
</feature>
<feature type="transmembrane region" description="Helical" evidence="2">
    <location>
        <begin position="700"/>
        <end position="725"/>
    </location>
</feature>
<evidence type="ECO:0000256" key="1">
    <source>
        <dbReference type="SAM" id="MobiDB-lite"/>
    </source>
</evidence>
<evidence type="ECO:0000313" key="3">
    <source>
        <dbReference type="EMBL" id="CAF3922822.1"/>
    </source>
</evidence>
<organism evidence="3 4">
    <name type="scientific">Rotaria magnacalcarata</name>
    <dbReference type="NCBI Taxonomy" id="392030"/>
    <lineage>
        <taxon>Eukaryota</taxon>
        <taxon>Metazoa</taxon>
        <taxon>Spiralia</taxon>
        <taxon>Gnathifera</taxon>
        <taxon>Rotifera</taxon>
        <taxon>Eurotatoria</taxon>
        <taxon>Bdelloidea</taxon>
        <taxon>Philodinida</taxon>
        <taxon>Philodinidae</taxon>
        <taxon>Rotaria</taxon>
    </lineage>
</organism>
<gene>
    <name evidence="3" type="ORF">UXM345_LOCUS11730</name>
</gene>
<feature type="region of interest" description="Disordered" evidence="1">
    <location>
        <begin position="281"/>
        <end position="374"/>
    </location>
</feature>
<keyword evidence="2" id="KW-1133">Transmembrane helix</keyword>
<dbReference type="AlphaFoldDB" id="A0A819J0L4"/>
<dbReference type="InterPro" id="IPR005468">
    <property type="entry name" value="Avidin/str"/>
</dbReference>
<evidence type="ECO:0000256" key="2">
    <source>
        <dbReference type="SAM" id="Phobius"/>
    </source>
</evidence>
<comment type="caution">
    <text evidence="3">The sequence shown here is derived from an EMBL/GenBank/DDBJ whole genome shotgun (WGS) entry which is preliminary data.</text>
</comment>
<reference evidence="3" key="1">
    <citation type="submission" date="2021-02" db="EMBL/GenBank/DDBJ databases">
        <authorList>
            <person name="Nowell W R."/>
        </authorList>
    </citation>
    <scope>NUCLEOTIDE SEQUENCE</scope>
</reference>
<name>A0A819J0L4_9BILA</name>
<feature type="region of interest" description="Disordered" evidence="1">
    <location>
        <begin position="388"/>
        <end position="488"/>
    </location>
</feature>
<dbReference type="PROSITE" id="PS51326">
    <property type="entry name" value="AVIDIN_2"/>
    <property type="match status" value="1"/>
</dbReference>
<dbReference type="EMBL" id="CAJOBF010001184">
    <property type="protein sequence ID" value="CAF3922822.1"/>
    <property type="molecule type" value="Genomic_DNA"/>
</dbReference>
<proteinExistence type="predicted"/>
<sequence length="888" mass="93462">MIILFILGNSSLRKFSLTFCTVLVVGYFTTKATESIARETWSNIVQDLSLKLNDYKSNEHNEKDNGIGEGFMLLSNNRQQSSTKKHSANALLFVNRISTLNNITSSTCKTITSIENSNDTLSPTNIHADDQLHESPLSNTKDTVPRKISSPNTTTANDDPDIKNYLAVNDDDFSKQLLDVELTYDGSGDTTEETTEYTSETTTMSDIQSSIQPNEQNTTTTTSDFTAPTSGTATPITSESTTMPTAVTTEGDTNTTYTIQPTLTSAIPDSTVTHTSITETTDNETTSTGTTHTTPIGTSTTDTITAGTGTTYTATSGTGTTNTTTAGTDTSTRVTGTTDTTTGGTGTTDTTTAGTGTTDTRTGRTGTTDATTVGTGTADAATAVTGTTDSATAGTGRSTTVIGTTASSSAGTETSTTVTGTTVATSTGTGTMTTASGASDTTFTTDSSSAGTGTSTTVSGTTAARSTGTGTSTSVTGTIHSTTAGTDTTDSTTIVTATTFSTTSSTTVASASISVSTTGVSTTTARPIVAISLSNSTILILRINCTSGKNDWMELYGRINSTLSGKYPYIITPADVNSVCNNSGVADVTLEFPNYYNISDTHDILSGVEGIGNNFSLPLLAVNKCGQNETILVIGVTSCFLINACNLCGLYPVRGRCEPETGLSKCRCYQNQNDSSRPYVGDFCEESRIIPINANNDPSWAPIIVGILAGLAGLFCAITCCLWFVAGYRRRRRNPDKDDVQAFRLWHLPRATIPTPVSNENNPDYMNSTMSTSSSSRTYSNPDQTNPADSTFFKELDQKMGENLRATIARPNASAMLASLPSDTISLTSSFDPIDELDSIIDNEDLNVTFHDPINDLFEDDDILEAINPNVILPRPIVDSKPSGLFSV</sequence>
<dbReference type="Proteomes" id="UP000663842">
    <property type="component" value="Unassembled WGS sequence"/>
</dbReference>
<keyword evidence="2" id="KW-0472">Membrane</keyword>
<feature type="region of interest" description="Disordered" evidence="1">
    <location>
        <begin position="756"/>
        <end position="786"/>
    </location>
</feature>
<feature type="region of interest" description="Disordered" evidence="1">
    <location>
        <begin position="122"/>
        <end position="161"/>
    </location>
</feature>
<feature type="compositionally biased region" description="Polar residues" evidence="1">
    <location>
        <begin position="233"/>
        <end position="253"/>
    </location>
</feature>